<dbReference type="InterPro" id="IPR026591">
    <property type="entry name" value="Sirtuin_cat_small_dom_sf"/>
</dbReference>
<dbReference type="CDD" id="cd00296">
    <property type="entry name" value="SIR2"/>
    <property type="match status" value="1"/>
</dbReference>
<dbReference type="PANTHER" id="PTHR11085:SF10">
    <property type="entry name" value="NAD-DEPENDENT PROTEIN DEACYLASE SIRTUIN-5, MITOCHONDRIAL-RELATED"/>
    <property type="match status" value="1"/>
</dbReference>
<dbReference type="PANTHER" id="PTHR11085">
    <property type="entry name" value="NAD-DEPENDENT PROTEIN DEACYLASE SIRTUIN-5, MITOCHONDRIAL-RELATED"/>
    <property type="match status" value="1"/>
</dbReference>
<evidence type="ECO:0000259" key="5">
    <source>
        <dbReference type="PROSITE" id="PS50305"/>
    </source>
</evidence>
<dbReference type="GO" id="GO:0005634">
    <property type="term" value="C:nucleus"/>
    <property type="evidence" value="ECO:0007669"/>
    <property type="project" value="TreeGrafter"/>
</dbReference>
<dbReference type="AlphaFoldDB" id="A0A813LN54"/>
<keyword evidence="4" id="KW-0812">Transmembrane</keyword>
<evidence type="ECO:0000256" key="2">
    <source>
        <dbReference type="ARBA" id="ARBA00023027"/>
    </source>
</evidence>
<name>A0A813LN54_POLGL</name>
<keyword evidence="4" id="KW-0472">Membrane</keyword>
<feature type="domain" description="Deacetylase sirtuin-type" evidence="5">
    <location>
        <begin position="20"/>
        <end position="279"/>
    </location>
</feature>
<dbReference type="InterPro" id="IPR026590">
    <property type="entry name" value="Ssirtuin_cat_dom"/>
</dbReference>
<keyword evidence="1" id="KW-0808">Transferase</keyword>
<dbReference type="Gene3D" id="3.40.50.1220">
    <property type="entry name" value="TPP-binding domain"/>
    <property type="match status" value="1"/>
</dbReference>
<dbReference type="Gene3D" id="3.30.1600.10">
    <property type="entry name" value="SIR2/SIRT2 'Small Domain"/>
    <property type="match status" value="1"/>
</dbReference>
<dbReference type="Proteomes" id="UP000626109">
    <property type="component" value="Unassembled WGS sequence"/>
</dbReference>
<comment type="caution">
    <text evidence="3">Lacks conserved residue(s) required for the propagation of feature annotation.</text>
</comment>
<evidence type="ECO:0000256" key="3">
    <source>
        <dbReference type="PROSITE-ProRule" id="PRU00236"/>
    </source>
</evidence>
<proteinExistence type="predicted"/>
<evidence type="ECO:0000256" key="4">
    <source>
        <dbReference type="SAM" id="Phobius"/>
    </source>
</evidence>
<dbReference type="PROSITE" id="PS50305">
    <property type="entry name" value="SIRTUIN"/>
    <property type="match status" value="1"/>
</dbReference>
<feature type="transmembrane region" description="Helical" evidence="4">
    <location>
        <begin position="269"/>
        <end position="286"/>
    </location>
</feature>
<dbReference type="Pfam" id="PF02146">
    <property type="entry name" value="SIR2"/>
    <property type="match status" value="1"/>
</dbReference>
<dbReference type="GO" id="GO:0017136">
    <property type="term" value="F:histone deacetylase activity, NAD-dependent"/>
    <property type="evidence" value="ECO:0007669"/>
    <property type="project" value="TreeGrafter"/>
</dbReference>
<comment type="caution">
    <text evidence="6">The sequence shown here is derived from an EMBL/GenBank/DDBJ whole genome shotgun (WGS) entry which is preliminary data.</text>
</comment>
<evidence type="ECO:0000313" key="6">
    <source>
        <dbReference type="EMBL" id="CAE8734137.1"/>
    </source>
</evidence>
<keyword evidence="4" id="KW-1133">Transmembrane helix</keyword>
<evidence type="ECO:0000256" key="1">
    <source>
        <dbReference type="ARBA" id="ARBA00022679"/>
    </source>
</evidence>
<dbReference type="InterPro" id="IPR003000">
    <property type="entry name" value="Sirtuin"/>
</dbReference>
<evidence type="ECO:0000313" key="7">
    <source>
        <dbReference type="Proteomes" id="UP000626109"/>
    </source>
</evidence>
<sequence>MASKEEAPLTGDDDAGVGQTSKLDAEVRRAVELILGSQALLVVAGAGLADMCRHELFVQDPKAAWAFHGPVLQRFREAVPHEGYSHLRRICQTKGASSHFVCTSNVDGLLEKVGFEPKRLFNAHGSVHFWQCMCAKCNKRHSPWPAGDWTPGKLPECKFCKKMARPNVSLFDDNLGKNADSFCGQRVLEQFDFFENWLKQVGRQKLCIIEIGCGVSEHSLRLVPKPGGKWAFMSDEWGLPPVAASLVRINPTTEDCQPEARSLAEGNKLLLVVSLLLLLLFLFLLVT</sequence>
<organism evidence="6 7">
    <name type="scientific">Polarella glacialis</name>
    <name type="common">Dinoflagellate</name>
    <dbReference type="NCBI Taxonomy" id="89957"/>
    <lineage>
        <taxon>Eukaryota</taxon>
        <taxon>Sar</taxon>
        <taxon>Alveolata</taxon>
        <taxon>Dinophyceae</taxon>
        <taxon>Suessiales</taxon>
        <taxon>Suessiaceae</taxon>
        <taxon>Polarella</taxon>
    </lineage>
</organism>
<dbReference type="EMBL" id="CAJNNW010036422">
    <property type="protein sequence ID" value="CAE8734137.1"/>
    <property type="molecule type" value="Genomic_DNA"/>
</dbReference>
<keyword evidence="2" id="KW-0520">NAD</keyword>
<reference evidence="6" key="1">
    <citation type="submission" date="2021-02" db="EMBL/GenBank/DDBJ databases">
        <authorList>
            <person name="Dougan E. K."/>
            <person name="Rhodes N."/>
            <person name="Thang M."/>
            <person name="Chan C."/>
        </authorList>
    </citation>
    <scope>NUCLEOTIDE SEQUENCE</scope>
</reference>
<protein>
    <recommendedName>
        <fullName evidence="5">Deacetylase sirtuin-type domain-containing protein</fullName>
    </recommendedName>
</protein>
<accession>A0A813LN54</accession>
<dbReference type="SUPFAM" id="SSF52467">
    <property type="entry name" value="DHS-like NAD/FAD-binding domain"/>
    <property type="match status" value="1"/>
</dbReference>
<dbReference type="InterPro" id="IPR029035">
    <property type="entry name" value="DHS-like_NAD/FAD-binding_dom"/>
</dbReference>
<dbReference type="GO" id="GO:0070403">
    <property type="term" value="F:NAD+ binding"/>
    <property type="evidence" value="ECO:0007669"/>
    <property type="project" value="InterPro"/>
</dbReference>
<gene>
    <name evidence="6" type="ORF">PGLA2088_LOCUS47157</name>
</gene>
<dbReference type="InterPro" id="IPR050134">
    <property type="entry name" value="NAD-dep_sirtuin_deacylases"/>
</dbReference>